<reference evidence="1" key="1">
    <citation type="submission" date="2021-06" db="EMBL/GenBank/DDBJ databases">
        <authorList>
            <person name="Kallberg Y."/>
            <person name="Tangrot J."/>
            <person name="Rosling A."/>
        </authorList>
    </citation>
    <scope>NUCLEOTIDE SEQUENCE</scope>
    <source>
        <strain evidence="1">AZ414A</strain>
    </source>
</reference>
<proteinExistence type="predicted"/>
<protein>
    <submittedName>
        <fullName evidence="1">736_t:CDS:1</fullName>
    </submittedName>
</protein>
<dbReference type="Gene3D" id="3.40.50.620">
    <property type="entry name" value="HUPs"/>
    <property type="match status" value="1"/>
</dbReference>
<name>A0A9N9BBB0_9GLOM</name>
<organism evidence="1 2">
    <name type="scientific">Diversispora eburnea</name>
    <dbReference type="NCBI Taxonomy" id="1213867"/>
    <lineage>
        <taxon>Eukaryota</taxon>
        <taxon>Fungi</taxon>
        <taxon>Fungi incertae sedis</taxon>
        <taxon>Mucoromycota</taxon>
        <taxon>Glomeromycotina</taxon>
        <taxon>Glomeromycetes</taxon>
        <taxon>Diversisporales</taxon>
        <taxon>Diversisporaceae</taxon>
        <taxon>Diversispora</taxon>
    </lineage>
</organism>
<gene>
    <name evidence="1" type="ORF">DEBURN_LOCUS7631</name>
</gene>
<dbReference type="OrthoDB" id="843225at2759"/>
<comment type="caution">
    <text evidence="1">The sequence shown here is derived from an EMBL/GenBank/DDBJ whole genome shotgun (WGS) entry which is preliminary data.</text>
</comment>
<evidence type="ECO:0000313" key="2">
    <source>
        <dbReference type="Proteomes" id="UP000789706"/>
    </source>
</evidence>
<evidence type="ECO:0000313" key="1">
    <source>
        <dbReference type="EMBL" id="CAG8561894.1"/>
    </source>
</evidence>
<dbReference type="SUPFAM" id="SSF52402">
    <property type="entry name" value="Adenine nucleotide alpha hydrolases-like"/>
    <property type="match status" value="1"/>
</dbReference>
<dbReference type="EMBL" id="CAJVPK010000955">
    <property type="protein sequence ID" value="CAG8561894.1"/>
    <property type="molecule type" value="Genomic_DNA"/>
</dbReference>
<accession>A0A9N9BBB0</accession>
<keyword evidence="2" id="KW-1185">Reference proteome</keyword>
<dbReference type="Proteomes" id="UP000789706">
    <property type="component" value="Unassembled WGS sequence"/>
</dbReference>
<sequence length="147" mass="16763">MQNAQTVFIVHKNLSCKNSEYALFWSLENLIDPDKDELLLLSVGVLTDVSPFEYEYTAASRNLLPQSEIELQKKQHLTYESYVNSSSDPTNYIIEFIREHNVDALVIGDQGIENEINPNENNVGNVSQRCCIHSAMCTVIIARKKRK</sequence>
<dbReference type="InterPro" id="IPR014729">
    <property type="entry name" value="Rossmann-like_a/b/a_fold"/>
</dbReference>
<dbReference type="AlphaFoldDB" id="A0A9N9BBB0"/>